<evidence type="ECO:0000256" key="1">
    <source>
        <dbReference type="SAM" id="MobiDB-lite"/>
    </source>
</evidence>
<evidence type="ECO:0000313" key="3">
    <source>
        <dbReference type="Proteomes" id="UP001324595"/>
    </source>
</evidence>
<name>A0ABU5X634_BORPP</name>
<protein>
    <submittedName>
        <fullName evidence="2">Uncharacterized protein</fullName>
    </submittedName>
</protein>
<organism evidence="2 3">
    <name type="scientific">Bordetella parapertussis</name>
    <dbReference type="NCBI Taxonomy" id="519"/>
    <lineage>
        <taxon>Bacteria</taxon>
        <taxon>Pseudomonadati</taxon>
        <taxon>Pseudomonadota</taxon>
        <taxon>Betaproteobacteria</taxon>
        <taxon>Burkholderiales</taxon>
        <taxon>Alcaligenaceae</taxon>
        <taxon>Bordetella</taxon>
    </lineage>
</organism>
<dbReference type="EMBL" id="JAXUBE010000034">
    <property type="protein sequence ID" value="MEB2663825.1"/>
    <property type="molecule type" value="Genomic_DNA"/>
</dbReference>
<keyword evidence="3" id="KW-1185">Reference proteome</keyword>
<gene>
    <name evidence="2" type="ORF">U5T69_11565</name>
</gene>
<dbReference type="RefSeq" id="WP_125327407.1">
    <property type="nucleotide sequence ID" value="NZ_AP019378.2"/>
</dbReference>
<sequence>MTIHSLLGRAESLSIGNPGETASGNPERKASDQENPVSIWHLDEHWFIMRPCLGATGRGRGAGLSGYSGAFEPAAGVPYQNAKHRR</sequence>
<dbReference type="GeneID" id="93202319"/>
<feature type="region of interest" description="Disordered" evidence="1">
    <location>
        <begin position="1"/>
        <end position="36"/>
    </location>
</feature>
<reference evidence="2 3" key="1">
    <citation type="submission" date="2023-12" db="EMBL/GenBank/DDBJ databases">
        <title>Draft Genome Sequences of Bordetella parapertussis clinical Isolates from Colombia, 2023.</title>
        <authorList>
            <person name="Montilla E.A."/>
            <person name="Rojas F."/>
            <person name="Vargas M.N."/>
            <person name="Bonilla V."/>
            <person name="Duarte C."/>
        </authorList>
    </citation>
    <scope>NUCLEOTIDE SEQUENCE [LARGE SCALE GENOMIC DNA]</scope>
    <source>
        <strain evidence="2 3">320001806</strain>
    </source>
</reference>
<accession>A0ABU5X634</accession>
<evidence type="ECO:0000313" key="2">
    <source>
        <dbReference type="EMBL" id="MEB2663825.1"/>
    </source>
</evidence>
<dbReference type="Proteomes" id="UP001324595">
    <property type="component" value="Unassembled WGS sequence"/>
</dbReference>
<comment type="caution">
    <text evidence="2">The sequence shown here is derived from an EMBL/GenBank/DDBJ whole genome shotgun (WGS) entry which is preliminary data.</text>
</comment>
<proteinExistence type="predicted"/>